<keyword evidence="2" id="KW-1133">Transmembrane helix</keyword>
<feature type="compositionally biased region" description="Acidic residues" evidence="1">
    <location>
        <begin position="89"/>
        <end position="107"/>
    </location>
</feature>
<sequence>MNNGWNTERVIAVTRIACTMAAALAAGFGLALDADALYTGCAALLATVCYVWSWWSNNNMTKAAQEAQRYLDSIKASEHMGEEYCTGVENEEPFDQTPEAIDDDDCA</sequence>
<evidence type="ECO:0000313" key="4">
    <source>
        <dbReference type="Proteomes" id="UP000236197"/>
    </source>
</evidence>
<reference evidence="4" key="1">
    <citation type="submission" date="2018-01" db="EMBL/GenBank/DDBJ databases">
        <title>Rubneribacter badeniensis gen. nov., sp. nov., and Colonibacter rubneri, gen. nov., sp. nov., WGS of new members of the Eggerthellaceae.</title>
        <authorList>
            <person name="Danylec N."/>
            <person name="Stoll D.A."/>
            <person name="Doetsch A."/>
            <person name="Kulling S.E."/>
            <person name="Huch M."/>
        </authorList>
    </citation>
    <scope>NUCLEOTIDE SEQUENCE [LARGE SCALE GENOMIC DNA]</scope>
    <source>
        <strain evidence="4">ResAG-96</strain>
    </source>
</reference>
<name>A0A2K2U8Y2_9ACTN</name>
<dbReference type="RefSeq" id="WP_103265933.1">
    <property type="nucleotide sequence ID" value="NZ_CABMLE010000026.1"/>
</dbReference>
<keyword evidence="4" id="KW-1185">Reference proteome</keyword>
<dbReference type="AlphaFoldDB" id="A0A2K2U8Y2"/>
<organism evidence="3 4">
    <name type="scientific">Enteroscipio rubneri</name>
    <dbReference type="NCBI Taxonomy" id="2070686"/>
    <lineage>
        <taxon>Bacteria</taxon>
        <taxon>Bacillati</taxon>
        <taxon>Actinomycetota</taxon>
        <taxon>Coriobacteriia</taxon>
        <taxon>Eggerthellales</taxon>
        <taxon>Eggerthellaceae</taxon>
        <taxon>Enteroscipio</taxon>
    </lineage>
</organism>
<dbReference type="Proteomes" id="UP000236197">
    <property type="component" value="Unassembled WGS sequence"/>
</dbReference>
<dbReference type="OrthoDB" id="2353897at2"/>
<feature type="region of interest" description="Disordered" evidence="1">
    <location>
        <begin position="87"/>
        <end position="107"/>
    </location>
</feature>
<gene>
    <name evidence="3" type="ORF">C2L71_11660</name>
</gene>
<protein>
    <recommendedName>
        <fullName evidence="5">Holin</fullName>
    </recommendedName>
</protein>
<evidence type="ECO:0000313" key="3">
    <source>
        <dbReference type="EMBL" id="PNV66719.1"/>
    </source>
</evidence>
<keyword evidence="2" id="KW-0812">Transmembrane</keyword>
<evidence type="ECO:0000256" key="1">
    <source>
        <dbReference type="SAM" id="MobiDB-lite"/>
    </source>
</evidence>
<feature type="transmembrane region" description="Helical" evidence="2">
    <location>
        <begin position="12"/>
        <end position="31"/>
    </location>
</feature>
<proteinExistence type="predicted"/>
<dbReference type="EMBL" id="PPEK01000026">
    <property type="protein sequence ID" value="PNV66719.1"/>
    <property type="molecule type" value="Genomic_DNA"/>
</dbReference>
<comment type="caution">
    <text evidence="3">The sequence shown here is derived from an EMBL/GenBank/DDBJ whole genome shotgun (WGS) entry which is preliminary data.</text>
</comment>
<evidence type="ECO:0000256" key="2">
    <source>
        <dbReference type="SAM" id="Phobius"/>
    </source>
</evidence>
<accession>A0A2K2U8Y2</accession>
<evidence type="ECO:0008006" key="5">
    <source>
        <dbReference type="Google" id="ProtNLM"/>
    </source>
</evidence>
<dbReference type="GO" id="GO:0016020">
    <property type="term" value="C:membrane"/>
    <property type="evidence" value="ECO:0007669"/>
    <property type="project" value="UniProtKB-SubCell"/>
</dbReference>
<feature type="transmembrane region" description="Helical" evidence="2">
    <location>
        <begin position="37"/>
        <end position="55"/>
    </location>
</feature>
<keyword evidence="2" id="KW-0472">Membrane</keyword>